<dbReference type="PANTHER" id="PTHR12542:SF85">
    <property type="entry name" value="EXOCYST SUBUNIT EXO70 FAMILY PROTEIN"/>
    <property type="match status" value="1"/>
</dbReference>
<evidence type="ECO:0000259" key="4">
    <source>
        <dbReference type="Pfam" id="PF03081"/>
    </source>
</evidence>
<dbReference type="OrthoDB" id="1922221at2759"/>
<organism evidence="5 6">
    <name type="scientific">Erythranthe guttata</name>
    <name type="common">Yellow monkey flower</name>
    <name type="synonym">Mimulus guttatus</name>
    <dbReference type="NCBI Taxonomy" id="4155"/>
    <lineage>
        <taxon>Eukaryota</taxon>
        <taxon>Viridiplantae</taxon>
        <taxon>Streptophyta</taxon>
        <taxon>Embryophyta</taxon>
        <taxon>Tracheophyta</taxon>
        <taxon>Spermatophyta</taxon>
        <taxon>Magnoliopsida</taxon>
        <taxon>eudicotyledons</taxon>
        <taxon>Gunneridae</taxon>
        <taxon>Pentapetalae</taxon>
        <taxon>asterids</taxon>
        <taxon>lamiids</taxon>
        <taxon>Lamiales</taxon>
        <taxon>Phrymaceae</taxon>
        <taxon>Erythranthe</taxon>
    </lineage>
</organism>
<dbReference type="AlphaFoldDB" id="A0A022S3U0"/>
<evidence type="ECO:0000256" key="2">
    <source>
        <dbReference type="ARBA" id="ARBA00022448"/>
    </source>
</evidence>
<dbReference type="SUPFAM" id="SSF74788">
    <property type="entry name" value="Cullin repeat-like"/>
    <property type="match status" value="1"/>
</dbReference>
<dbReference type="Proteomes" id="UP000030748">
    <property type="component" value="Unassembled WGS sequence"/>
</dbReference>
<dbReference type="Pfam" id="PF20669">
    <property type="entry name" value="Exo70_N"/>
    <property type="match status" value="1"/>
</dbReference>
<feature type="domain" description="Exocyst complex subunit Exo70 C-terminal" evidence="4">
    <location>
        <begin position="259"/>
        <end position="610"/>
    </location>
</feature>
<dbReference type="PANTHER" id="PTHR12542">
    <property type="entry name" value="EXOCYST COMPLEX PROTEIN EXO70"/>
    <property type="match status" value="1"/>
</dbReference>
<proteinExistence type="inferred from homology"/>
<keyword evidence="2 3" id="KW-0813">Transport</keyword>
<accession>A0A022S3U0</accession>
<evidence type="ECO:0000256" key="3">
    <source>
        <dbReference type="RuleBase" id="RU365026"/>
    </source>
</evidence>
<dbReference type="eggNOG" id="KOG2344">
    <property type="taxonomic scope" value="Eukaryota"/>
</dbReference>
<dbReference type="STRING" id="4155.A0A022S3U0"/>
<reference evidence="5 6" key="1">
    <citation type="journal article" date="2013" name="Proc. Natl. Acad. Sci. U.S.A.">
        <title>Fine-scale variation in meiotic recombination in Mimulus inferred from population shotgun sequencing.</title>
        <authorList>
            <person name="Hellsten U."/>
            <person name="Wright K.M."/>
            <person name="Jenkins J."/>
            <person name="Shu S."/>
            <person name="Yuan Y."/>
            <person name="Wessler S.R."/>
            <person name="Schmutz J."/>
            <person name="Willis J.H."/>
            <person name="Rokhsar D.S."/>
        </authorList>
    </citation>
    <scope>NUCLEOTIDE SEQUENCE [LARGE SCALE GENOMIC DNA]</scope>
    <source>
        <strain evidence="6">cv. DUN x IM62</strain>
    </source>
</reference>
<dbReference type="EMBL" id="KI630171">
    <property type="protein sequence ID" value="EYU45935.1"/>
    <property type="molecule type" value="Genomic_DNA"/>
</dbReference>
<dbReference type="GO" id="GO:0005546">
    <property type="term" value="F:phosphatidylinositol-4,5-bisphosphate binding"/>
    <property type="evidence" value="ECO:0007669"/>
    <property type="project" value="InterPro"/>
</dbReference>
<dbReference type="Pfam" id="PF03081">
    <property type="entry name" value="Exo70_C"/>
    <property type="match status" value="1"/>
</dbReference>
<evidence type="ECO:0000256" key="1">
    <source>
        <dbReference type="ARBA" id="ARBA00006756"/>
    </source>
</evidence>
<keyword evidence="6" id="KW-1185">Reference proteome</keyword>
<evidence type="ECO:0000313" key="6">
    <source>
        <dbReference type="Proteomes" id="UP000030748"/>
    </source>
</evidence>
<gene>
    <name evidence="5" type="ORF">MIMGU_mgv1a002701mg</name>
</gene>
<dbReference type="GO" id="GO:0000145">
    <property type="term" value="C:exocyst"/>
    <property type="evidence" value="ECO:0000318"/>
    <property type="project" value="GO_Central"/>
</dbReference>
<dbReference type="PhylomeDB" id="A0A022S3U0"/>
<sequence length="646" mass="74203">MDIDHLLSAREILRSSIEKSRTIANALDSNASKLKETSRNLARTQAAITNTARRSKCAVQIDRAMGPASAVSKILDLVYELEDSLRADVAVSDLSVYVTNIKRLQETLKLLTDNCRLVILWLEDVMQFLQNNAASDDEWYLGQVVSKVVKIMEQLQRKGGPFCRDAGGSALSNAFDNLESHYMHLLTEASFPLQRDIQEMQDIVEVLAANNRLEKCVSIYAENRIENFRLTLQALDLGYLDIKLSETDSVQTVDSYIDEWGKHMEFAVRHLLRKEYNLCSEVYRKFGSDVSMNCFAKIAGECGFTYILDFGSRVCRCKKEAIKLLSLLRVFSTLDKLRLEFNELFDGKFCTEIRNQTRDLVKKVVRGACEIFWQLLVQVELQRASKPPEYGNIPVLVSFVTDYCNQLLEEENSSILIRVLEIHQVWNRVKLEEGRSLLSNEIQSIMRAVEINLVTWAGMYNDANALPHFFMMNNHWYLWSSIRGTNLEELMGDTRLSAYEESTEYYAAWYMRESWEKLLVHLREDDVILYPNGRAIDRNLVKKRIVVFCEEFDDLCKKQSKWILSDKVLRWKTCQLIVESIIAPYKRYLERYMPTGLLEYSAERLENMIGSLFKPNVGKYGGSKCSDLIGINNAAVSRFSSTPAAA</sequence>
<dbReference type="Gene3D" id="1.20.1280.170">
    <property type="entry name" value="Exocyst complex component Exo70"/>
    <property type="match status" value="1"/>
</dbReference>
<dbReference type="InterPro" id="IPR004140">
    <property type="entry name" value="Exo70"/>
</dbReference>
<dbReference type="InterPro" id="IPR046364">
    <property type="entry name" value="Exo70_C"/>
</dbReference>
<evidence type="ECO:0000313" key="5">
    <source>
        <dbReference type="EMBL" id="EYU45935.1"/>
    </source>
</evidence>
<keyword evidence="3" id="KW-0268">Exocytosis</keyword>
<name>A0A022S3U0_ERYGU</name>
<protein>
    <recommendedName>
        <fullName evidence="3">Exocyst subunit Exo70 family protein</fullName>
    </recommendedName>
</protein>
<dbReference type="GO" id="GO:0006887">
    <property type="term" value="P:exocytosis"/>
    <property type="evidence" value="ECO:0000318"/>
    <property type="project" value="GO_Central"/>
</dbReference>
<dbReference type="GO" id="GO:0015031">
    <property type="term" value="P:protein transport"/>
    <property type="evidence" value="ECO:0007669"/>
    <property type="project" value="UniProtKB-KW"/>
</dbReference>
<comment type="function">
    <text evidence="3">Component of the exocyst complex.</text>
</comment>
<dbReference type="KEGG" id="egt:105955112"/>
<comment type="similarity">
    <text evidence="1 3">Belongs to the EXO70 family.</text>
</comment>
<dbReference type="OMA" id="IFDVICG"/>
<keyword evidence="3" id="KW-0653">Protein transport</keyword>
<dbReference type="InterPro" id="IPR016159">
    <property type="entry name" value="Cullin_repeat-like_dom_sf"/>
</dbReference>